<dbReference type="AlphaFoldDB" id="A0A6L8V8X2"/>
<gene>
    <name evidence="2" type="ORF">GQF01_31565</name>
</gene>
<feature type="transmembrane region" description="Helical" evidence="1">
    <location>
        <begin position="30"/>
        <end position="50"/>
    </location>
</feature>
<dbReference type="EMBL" id="WTUZ01000039">
    <property type="protein sequence ID" value="MZQ86654.1"/>
    <property type="molecule type" value="Genomic_DNA"/>
</dbReference>
<keyword evidence="3" id="KW-1185">Reference proteome</keyword>
<evidence type="ECO:0000256" key="1">
    <source>
        <dbReference type="SAM" id="Phobius"/>
    </source>
</evidence>
<comment type="caution">
    <text evidence="2">The sequence shown here is derived from an EMBL/GenBank/DDBJ whole genome shotgun (WGS) entry which is preliminary data.</text>
</comment>
<protein>
    <submittedName>
        <fullName evidence="2">Uncharacterized protein</fullName>
    </submittedName>
</protein>
<organism evidence="2 3">
    <name type="scientific">Paenibacillus silvestris</name>
    <dbReference type="NCBI Taxonomy" id="2606219"/>
    <lineage>
        <taxon>Bacteria</taxon>
        <taxon>Bacillati</taxon>
        <taxon>Bacillota</taxon>
        <taxon>Bacilli</taxon>
        <taxon>Bacillales</taxon>
        <taxon>Paenibacillaceae</taxon>
        <taxon>Paenibacillus</taxon>
    </lineage>
</organism>
<accession>A0A6L8V8X2</accession>
<keyword evidence="1" id="KW-0812">Transmembrane</keyword>
<reference evidence="2 3" key="1">
    <citation type="submission" date="2019-12" db="EMBL/GenBank/DDBJ databases">
        <title>Paenibacillus sp. nov. sp. isolated from soil.</title>
        <authorList>
            <person name="Kim J."/>
            <person name="Jeong S.E."/>
            <person name="Jung H.S."/>
            <person name="Jeon C.O."/>
        </authorList>
    </citation>
    <scope>NUCLEOTIDE SEQUENCE [LARGE SCALE GENOMIC DNA]</scope>
    <source>
        <strain evidence="2 3">5J-6</strain>
    </source>
</reference>
<evidence type="ECO:0000313" key="3">
    <source>
        <dbReference type="Proteomes" id="UP000481087"/>
    </source>
</evidence>
<keyword evidence="1" id="KW-0472">Membrane</keyword>
<dbReference type="Proteomes" id="UP000481087">
    <property type="component" value="Unassembled WGS sequence"/>
</dbReference>
<name>A0A6L8V8X2_9BACL</name>
<sequence>MQKRMRKAILLGLAGGISWAAVNYFLDKHISVSFVGGASWFVVTMLVSWISPKINQN</sequence>
<dbReference type="RefSeq" id="WP_161411041.1">
    <property type="nucleotide sequence ID" value="NZ_WTUZ01000039.1"/>
</dbReference>
<evidence type="ECO:0000313" key="2">
    <source>
        <dbReference type="EMBL" id="MZQ86654.1"/>
    </source>
</evidence>
<proteinExistence type="predicted"/>
<keyword evidence="1" id="KW-1133">Transmembrane helix</keyword>